<feature type="region of interest" description="Disordered" evidence="6">
    <location>
        <begin position="285"/>
        <end position="306"/>
    </location>
</feature>
<dbReference type="Proteomes" id="UP000019229">
    <property type="component" value="Chromosome"/>
</dbReference>
<keyword evidence="3 5" id="KW-0687">Ribonucleoprotein</keyword>
<organism evidence="7 8">
    <name type="scientific">Mesomycoplasma bovoculi M165/69</name>
    <dbReference type="NCBI Taxonomy" id="743966"/>
    <lineage>
        <taxon>Bacteria</taxon>
        <taxon>Bacillati</taxon>
        <taxon>Mycoplasmatota</taxon>
        <taxon>Mycoplasmoidales</taxon>
        <taxon>Metamycoplasmataceae</taxon>
        <taxon>Mesomycoplasma</taxon>
    </lineage>
</organism>
<dbReference type="OrthoDB" id="9808036at2"/>
<proteinExistence type="inferred from homology"/>
<dbReference type="CDD" id="cd01425">
    <property type="entry name" value="RPS2"/>
    <property type="match status" value="1"/>
</dbReference>
<dbReference type="KEGG" id="mbc:MYB_02105"/>
<dbReference type="eggNOG" id="COG0052">
    <property type="taxonomic scope" value="Bacteria"/>
</dbReference>
<evidence type="ECO:0000256" key="6">
    <source>
        <dbReference type="SAM" id="MobiDB-lite"/>
    </source>
</evidence>
<evidence type="ECO:0000256" key="4">
    <source>
        <dbReference type="ARBA" id="ARBA00035256"/>
    </source>
</evidence>
<dbReference type="InterPro" id="IPR005706">
    <property type="entry name" value="Ribosomal_uS2_bac/mit/plastid"/>
</dbReference>
<keyword evidence="2 5" id="KW-0689">Ribosomal protein</keyword>
<dbReference type="HOGENOM" id="CLU_040318_0_0_14"/>
<evidence type="ECO:0000256" key="5">
    <source>
        <dbReference type="HAMAP-Rule" id="MF_00291"/>
    </source>
</evidence>
<dbReference type="Gene3D" id="1.10.287.610">
    <property type="entry name" value="Helix hairpin bin"/>
    <property type="match status" value="1"/>
</dbReference>
<keyword evidence="8" id="KW-1185">Reference proteome</keyword>
<gene>
    <name evidence="5 7" type="primary">rpsB</name>
    <name evidence="7" type="ORF">MYB_02105</name>
</gene>
<accession>W5UUG8</accession>
<dbReference type="AlphaFoldDB" id="W5UUG8"/>
<dbReference type="InterPro" id="IPR001865">
    <property type="entry name" value="Ribosomal_uS2"/>
</dbReference>
<evidence type="ECO:0000256" key="2">
    <source>
        <dbReference type="ARBA" id="ARBA00022980"/>
    </source>
</evidence>
<protein>
    <recommendedName>
        <fullName evidence="4 5">Small ribosomal subunit protein uS2</fullName>
    </recommendedName>
</protein>
<evidence type="ECO:0000313" key="8">
    <source>
        <dbReference type="Proteomes" id="UP000019229"/>
    </source>
</evidence>
<dbReference type="HAMAP" id="MF_00291_B">
    <property type="entry name" value="Ribosomal_uS2_B"/>
    <property type="match status" value="1"/>
</dbReference>
<dbReference type="PATRIC" id="fig|743966.3.peg.424"/>
<evidence type="ECO:0000313" key="7">
    <source>
        <dbReference type="EMBL" id="AHH45425.1"/>
    </source>
</evidence>
<dbReference type="RefSeq" id="WP_022934660.1">
    <property type="nucleotide sequence ID" value="NZ_CP007154.1"/>
</dbReference>
<dbReference type="PRINTS" id="PR00395">
    <property type="entry name" value="RIBOSOMALS2"/>
</dbReference>
<dbReference type="GO" id="GO:0022627">
    <property type="term" value="C:cytosolic small ribosomal subunit"/>
    <property type="evidence" value="ECO:0007669"/>
    <property type="project" value="TreeGrafter"/>
</dbReference>
<dbReference type="PANTHER" id="PTHR12534">
    <property type="entry name" value="30S RIBOSOMAL PROTEIN S2 PROKARYOTIC AND ORGANELLAR"/>
    <property type="match status" value="1"/>
</dbReference>
<evidence type="ECO:0000256" key="1">
    <source>
        <dbReference type="ARBA" id="ARBA00006242"/>
    </source>
</evidence>
<dbReference type="NCBIfam" id="TIGR01011">
    <property type="entry name" value="rpsB_bact"/>
    <property type="match status" value="1"/>
</dbReference>
<dbReference type="PANTHER" id="PTHR12534:SF0">
    <property type="entry name" value="SMALL RIBOSOMAL SUBUNIT PROTEIN US2M"/>
    <property type="match status" value="1"/>
</dbReference>
<evidence type="ECO:0000256" key="3">
    <source>
        <dbReference type="ARBA" id="ARBA00023274"/>
    </source>
</evidence>
<dbReference type="GO" id="GO:0006412">
    <property type="term" value="P:translation"/>
    <property type="evidence" value="ECO:0007669"/>
    <property type="project" value="UniProtKB-UniRule"/>
</dbReference>
<dbReference type="SUPFAM" id="SSF52313">
    <property type="entry name" value="Ribosomal protein S2"/>
    <property type="match status" value="1"/>
</dbReference>
<dbReference type="EMBL" id="CP007154">
    <property type="protein sequence ID" value="AHH45425.1"/>
    <property type="molecule type" value="Genomic_DNA"/>
</dbReference>
<dbReference type="InterPro" id="IPR023591">
    <property type="entry name" value="Ribosomal_uS2_flav_dom_sf"/>
</dbReference>
<sequence>MNDIQNKNIAVNQTENQQVEKPTTSSEVEVVSKQKLMEAGAYFGRRASLWNPKMEQYIKEKKGGRHHIDVLKTQKMLEIAYKLIYKFAQKGATFMFVGTKKQAKKVILEQAIRTNSIYVSDRWLGGTLTNSRTILSRLKTMEQLEKLAENNFEGYTKKEGLLKQKQLQKLQKNLNGIRKLKETKFETLIMLVADPNKDIIAVQEAKKKEVKIIGVVNTNTDPSLVDFPIPANDGSIKTLTLIFTILADAISAAKGGKQLFAFQPESQVILPEDPEREQKQTKYVRRFNSNGDQQENKVVEVDTTSN</sequence>
<dbReference type="Gene3D" id="3.40.50.10490">
    <property type="entry name" value="Glucose-6-phosphate isomerase like protein, domain 1"/>
    <property type="match status" value="1"/>
</dbReference>
<dbReference type="Pfam" id="PF00318">
    <property type="entry name" value="Ribosomal_S2"/>
    <property type="match status" value="1"/>
</dbReference>
<comment type="similarity">
    <text evidence="1 5">Belongs to the universal ribosomal protein uS2 family.</text>
</comment>
<dbReference type="STRING" id="743966.MYB_02105"/>
<name>W5UUG8_9BACT</name>
<reference evidence="7 8" key="1">
    <citation type="journal article" date="2014" name="Genome Announc.">
        <title>Complete Genome Sequence of Mycoplasma bovoculi Strain M165/69T (ATCC 29104).</title>
        <authorList>
            <person name="Calcutt M.J."/>
            <person name="Foecking M.F."/>
        </authorList>
    </citation>
    <scope>NUCLEOTIDE SEQUENCE [LARGE SCALE GENOMIC DNA]</scope>
    <source>
        <strain evidence="7">M165/69</strain>
    </source>
</reference>
<dbReference type="GO" id="GO:0003735">
    <property type="term" value="F:structural constituent of ribosome"/>
    <property type="evidence" value="ECO:0007669"/>
    <property type="project" value="InterPro"/>
</dbReference>